<evidence type="ECO:0000313" key="3">
    <source>
        <dbReference type="EMBL" id="KRL94672.1"/>
    </source>
</evidence>
<dbReference type="RefSeq" id="WP_056995594.1">
    <property type="nucleotide sequence ID" value="NZ_AZGC01000030.1"/>
</dbReference>
<reference evidence="3 4" key="1">
    <citation type="journal article" date="2015" name="Genome Announc.">
        <title>Expanding the biotechnology potential of lactobacilli through comparative genomics of 213 strains and associated genera.</title>
        <authorList>
            <person name="Sun Z."/>
            <person name="Harris H.M."/>
            <person name="McCann A."/>
            <person name="Guo C."/>
            <person name="Argimon S."/>
            <person name="Zhang W."/>
            <person name="Yang X."/>
            <person name="Jeffery I.B."/>
            <person name="Cooney J.C."/>
            <person name="Kagawa T.F."/>
            <person name="Liu W."/>
            <person name="Song Y."/>
            <person name="Salvetti E."/>
            <person name="Wrobel A."/>
            <person name="Rasinkangas P."/>
            <person name="Parkhill J."/>
            <person name="Rea M.C."/>
            <person name="O'Sullivan O."/>
            <person name="Ritari J."/>
            <person name="Douillard F.P."/>
            <person name="Paul Ross R."/>
            <person name="Yang R."/>
            <person name="Briner A.E."/>
            <person name="Felis G.E."/>
            <person name="de Vos W.M."/>
            <person name="Barrangou R."/>
            <person name="Klaenhammer T.R."/>
            <person name="Caufield P.W."/>
            <person name="Cui Y."/>
            <person name="Zhang H."/>
            <person name="O'Toole P.W."/>
        </authorList>
    </citation>
    <scope>NUCLEOTIDE SEQUENCE [LARGE SCALE GENOMIC DNA]</scope>
    <source>
        <strain evidence="3 4">DSM 18793</strain>
    </source>
</reference>
<proteinExistence type="predicted"/>
<dbReference type="Pfam" id="PF02645">
    <property type="entry name" value="DegV"/>
    <property type="match status" value="1"/>
</dbReference>
<keyword evidence="4" id="KW-1185">Reference proteome</keyword>
<dbReference type="InterPro" id="IPR043168">
    <property type="entry name" value="DegV_C"/>
</dbReference>
<dbReference type="GO" id="GO:0008289">
    <property type="term" value="F:lipid binding"/>
    <property type="evidence" value="ECO:0007669"/>
    <property type="project" value="UniProtKB-KW"/>
</dbReference>
<sequence length="292" mass="32099">MKIAIVTDSTAYLTPDEITANNIRVVPIPVIFGDQVYEEGVNITNEEFYAKLATSKDFPSTSQPPIGQLMETYEQLAAEGYEAVISIHLSSSISGLINTVHQLAEQMADTIKIVPFDSHLTIRMMGELALEGTRLVAAGDDLDTVVAKLSQFRDTFNNLFVVDDLQNLVRGGRLSNAQAFVGSVLKIKPLLTMHTENYAIEAFEKVRSMKKAKARVEELFAQDLATLDYPVRAFVIHANAEEAGEAWRESLAEKYPDVDFALSYFGPVIGTHLGAGALAIVWMQDTTKQPLG</sequence>
<dbReference type="PANTHER" id="PTHR33434:SF2">
    <property type="entry name" value="FATTY ACID-BINDING PROTEIN TM_1468"/>
    <property type="match status" value="1"/>
</dbReference>
<dbReference type="PROSITE" id="PS51482">
    <property type="entry name" value="DEGV"/>
    <property type="match status" value="1"/>
</dbReference>
<evidence type="ECO:0000256" key="2">
    <source>
        <dbReference type="ARBA" id="ARBA00023121"/>
    </source>
</evidence>
<dbReference type="STRING" id="417373.GCA_001570685_01378"/>
<dbReference type="InterPro" id="IPR050270">
    <property type="entry name" value="DegV_domain_contain"/>
</dbReference>
<dbReference type="PANTHER" id="PTHR33434">
    <property type="entry name" value="DEGV DOMAIN-CONTAINING PROTEIN DR_1986-RELATED"/>
    <property type="match status" value="1"/>
</dbReference>
<comment type="function">
    <text evidence="1">May bind long-chain fatty acids, such as palmitate, and may play a role in lipid transport or fatty acid metabolism.</text>
</comment>
<dbReference type="InterPro" id="IPR003797">
    <property type="entry name" value="DegV"/>
</dbReference>
<dbReference type="NCBIfam" id="TIGR00762">
    <property type="entry name" value="DegV"/>
    <property type="match status" value="1"/>
</dbReference>
<gene>
    <name evidence="3" type="ORF">FC21_GL001289</name>
</gene>
<organism evidence="3 4">
    <name type="scientific">Limosilactobacillus equigenerosi DSM 18793 = JCM 14505</name>
    <dbReference type="NCBI Taxonomy" id="1423742"/>
    <lineage>
        <taxon>Bacteria</taxon>
        <taxon>Bacillati</taxon>
        <taxon>Bacillota</taxon>
        <taxon>Bacilli</taxon>
        <taxon>Lactobacillales</taxon>
        <taxon>Lactobacillaceae</taxon>
        <taxon>Limosilactobacillus</taxon>
    </lineage>
</organism>
<keyword evidence="2" id="KW-0446">Lipid-binding</keyword>
<protein>
    <recommendedName>
        <fullName evidence="5">DegV family protein</fullName>
    </recommendedName>
</protein>
<name>A0A0R1UN00_9LACO</name>
<dbReference type="SUPFAM" id="SSF82549">
    <property type="entry name" value="DAK1/DegV-like"/>
    <property type="match status" value="1"/>
</dbReference>
<dbReference type="PATRIC" id="fig|1423742.4.peg.1336"/>
<dbReference type="OrthoDB" id="9775494at2"/>
<dbReference type="AlphaFoldDB" id="A0A0R1UN00"/>
<comment type="caution">
    <text evidence="3">The sequence shown here is derived from an EMBL/GenBank/DDBJ whole genome shotgun (WGS) entry which is preliminary data.</text>
</comment>
<evidence type="ECO:0000256" key="1">
    <source>
        <dbReference type="ARBA" id="ARBA00003238"/>
    </source>
</evidence>
<dbReference type="EMBL" id="AZGC01000030">
    <property type="protein sequence ID" value="KRL94672.1"/>
    <property type="molecule type" value="Genomic_DNA"/>
</dbReference>
<dbReference type="Proteomes" id="UP000051084">
    <property type="component" value="Unassembled WGS sequence"/>
</dbReference>
<evidence type="ECO:0008006" key="5">
    <source>
        <dbReference type="Google" id="ProtNLM"/>
    </source>
</evidence>
<dbReference type="Gene3D" id="3.30.1180.10">
    <property type="match status" value="1"/>
</dbReference>
<dbReference type="Gene3D" id="3.40.50.10170">
    <property type="match status" value="1"/>
</dbReference>
<evidence type="ECO:0000313" key="4">
    <source>
        <dbReference type="Proteomes" id="UP000051084"/>
    </source>
</evidence>
<accession>A0A0R1UN00</accession>